<evidence type="ECO:0000313" key="3">
    <source>
        <dbReference type="EMBL" id="KLO14114.1"/>
    </source>
</evidence>
<dbReference type="PROSITE" id="PS00108">
    <property type="entry name" value="PROTEIN_KINASE_ST"/>
    <property type="match status" value="1"/>
</dbReference>
<dbReference type="GO" id="GO:0004674">
    <property type="term" value="F:protein serine/threonine kinase activity"/>
    <property type="evidence" value="ECO:0007669"/>
    <property type="project" value="TreeGrafter"/>
</dbReference>
<name>A0A0H2RQH5_9AGAM</name>
<dbReference type="PROSITE" id="PS50011">
    <property type="entry name" value="PROTEIN_KINASE_DOM"/>
    <property type="match status" value="1"/>
</dbReference>
<dbReference type="Gene3D" id="1.10.510.10">
    <property type="entry name" value="Transferase(Phosphotransferase) domain 1"/>
    <property type="match status" value="1"/>
</dbReference>
<accession>A0A0H2RQH5</accession>
<feature type="compositionally biased region" description="Polar residues" evidence="1">
    <location>
        <begin position="307"/>
        <end position="327"/>
    </location>
</feature>
<feature type="region of interest" description="Disordered" evidence="1">
    <location>
        <begin position="105"/>
        <end position="136"/>
    </location>
</feature>
<dbReference type="AlphaFoldDB" id="A0A0H2RQH5"/>
<dbReference type="Proteomes" id="UP000053477">
    <property type="component" value="Unassembled WGS sequence"/>
</dbReference>
<feature type="compositionally biased region" description="Low complexity" evidence="1">
    <location>
        <begin position="267"/>
        <end position="284"/>
    </location>
</feature>
<feature type="compositionally biased region" description="Basic and acidic residues" evidence="1">
    <location>
        <begin position="224"/>
        <end position="238"/>
    </location>
</feature>
<feature type="compositionally biased region" description="Polar residues" evidence="1">
    <location>
        <begin position="410"/>
        <end position="419"/>
    </location>
</feature>
<keyword evidence="4" id="KW-1185">Reference proteome</keyword>
<dbReference type="STRING" id="27342.A0A0H2RQH5"/>
<feature type="compositionally biased region" description="Polar residues" evidence="1">
    <location>
        <begin position="376"/>
        <end position="389"/>
    </location>
</feature>
<gene>
    <name evidence="3" type="ORF">SCHPADRAFT_939791</name>
</gene>
<dbReference type="InterPro" id="IPR011009">
    <property type="entry name" value="Kinase-like_dom_sf"/>
</dbReference>
<sequence>MATRPTPAGPISESITPMPAISIGNDDDDWEIEYRLELQERQKERLTELTKHAEEDFNKRKANALDDRATLERVHESYTRSLARIKQMMRDEEIALLDREREIRKRSRGEVDDEASEQLKREQHELWDNGDDDDNTSEIEYRAELQEMQKERLPELTKQAEEDFNKRKANALDDRATLERVLEYYMRSFVRINQVPKDEEDAMLERGKEIRTLSRGEVDDEASEQLKREQQELWDQLRGRRYSNDTASEQKTRRPEQHSSSSETRRATAQQRQPSQAPAPQLRPTSRPTMWVPPETPKEINRIPVPRQTQRWVSGSSTAPSFVQPSRNDTRPPMQYGPSNSSSVTSLPLLGNPSLGQNAPPPSSDVSVFDLPERGFSSSAHKISNNQYVKKSALPPMPSKQVAFHRVEDSLQTSPQTHPGRQDRAQIPPQSRISPKPRGENSSRPPTDKRHPSSSLSGTYFPPSTQPLSRAGPRGPDTSSSSISPDQGKLASSWNHRPSVGNAKTASTMGSSHRSSIKQGVSSLLRQSKGTTLGFEQTLEDQIEWRPEREAPRTNWSHKREEARKQLDEIRKKGYSSSASSAAMSILRERDSQASGRPKSKRGFGLSTTTASKPSVDYEESGEQLESRDESLHGADGTPRTDNLNASGHFEASPRTGVSLMQRQKGGLDASMDDEKIRKDDVRMGKRQEEILHATKDAQGPPNPVSREVQFGSNDGHLSNPSGANYEERLRQLLDGLNSIDLTGHISEQAEHFDAHGCSSDVYKAKLMMHDHMLVDVAVKRIRIHIYRNKSVAKIIFRELKVWSGLNHPNILPLLGYVRHGEYPAMVSRWMVKGSTRDYIERNPDYSKAYMTTGIAAGLAYLHERNIVHSDLKSDNIFISDSGEPLLADFGISRIVTQTSSTSQSSAKGSIRWMAIEFWLSDLNEEEGKVVHTKHTDIWAFGMVELLTHRVPFFEITSDVRVLSKIEKGLLPSRPTSLEGGDKQLLWSICQECWRTIPQERPNILSICERLSNDKVRERDETDSGIENEGTKNVMIAEPA</sequence>
<feature type="compositionally biased region" description="Polar residues" evidence="1">
    <location>
        <begin position="337"/>
        <end position="346"/>
    </location>
</feature>
<evidence type="ECO:0000313" key="4">
    <source>
        <dbReference type="Proteomes" id="UP000053477"/>
    </source>
</evidence>
<feature type="compositionally biased region" description="Basic and acidic residues" evidence="1">
    <location>
        <begin position="437"/>
        <end position="451"/>
    </location>
</feature>
<dbReference type="EMBL" id="KQ085948">
    <property type="protein sequence ID" value="KLO14114.1"/>
    <property type="molecule type" value="Genomic_DNA"/>
</dbReference>
<dbReference type="SUPFAM" id="SSF56112">
    <property type="entry name" value="Protein kinase-like (PK-like)"/>
    <property type="match status" value="1"/>
</dbReference>
<feature type="region of interest" description="Disordered" evidence="1">
    <location>
        <begin position="1"/>
        <end position="23"/>
    </location>
</feature>
<proteinExistence type="predicted"/>
<dbReference type="GO" id="GO:0005524">
    <property type="term" value="F:ATP binding"/>
    <property type="evidence" value="ECO:0007669"/>
    <property type="project" value="InterPro"/>
</dbReference>
<feature type="compositionally biased region" description="Basic and acidic residues" evidence="1">
    <location>
        <begin position="203"/>
        <end position="217"/>
    </location>
</feature>
<feature type="compositionally biased region" description="Basic and acidic residues" evidence="1">
    <location>
        <begin position="117"/>
        <end position="127"/>
    </location>
</feature>
<dbReference type="OrthoDB" id="541276at2759"/>
<dbReference type="Pfam" id="PF07714">
    <property type="entry name" value="PK_Tyr_Ser-Thr"/>
    <property type="match status" value="1"/>
</dbReference>
<feature type="domain" description="Protein kinase" evidence="2">
    <location>
        <begin position="748"/>
        <end position="1016"/>
    </location>
</feature>
<reference evidence="3 4" key="1">
    <citation type="submission" date="2015-04" db="EMBL/GenBank/DDBJ databases">
        <title>Complete genome sequence of Schizopora paradoxa KUC8140, a cosmopolitan wood degrader in East Asia.</title>
        <authorList>
            <consortium name="DOE Joint Genome Institute"/>
            <person name="Min B."/>
            <person name="Park H."/>
            <person name="Jang Y."/>
            <person name="Kim J.-J."/>
            <person name="Kim K.H."/>
            <person name="Pangilinan J."/>
            <person name="Lipzen A."/>
            <person name="Riley R."/>
            <person name="Grigoriev I.V."/>
            <person name="Spatafora J.W."/>
            <person name="Choi I.-G."/>
        </authorList>
    </citation>
    <scope>NUCLEOTIDE SEQUENCE [LARGE SCALE GENOMIC DNA]</scope>
    <source>
        <strain evidence="3 4">KUC8140</strain>
    </source>
</reference>
<feature type="compositionally biased region" description="Polar residues" evidence="1">
    <location>
        <begin position="477"/>
        <end position="535"/>
    </location>
</feature>
<dbReference type="SMART" id="SM00220">
    <property type="entry name" value="S_TKc"/>
    <property type="match status" value="1"/>
</dbReference>
<feature type="compositionally biased region" description="Low complexity" evidence="1">
    <location>
        <begin position="576"/>
        <end position="585"/>
    </location>
</feature>
<dbReference type="InterPro" id="IPR051681">
    <property type="entry name" value="Ser/Thr_Kinases-Pseudokinases"/>
</dbReference>
<feature type="compositionally biased region" description="Polar residues" evidence="1">
    <location>
        <begin position="453"/>
        <end position="468"/>
    </location>
</feature>
<feature type="compositionally biased region" description="Basic and acidic residues" evidence="1">
    <location>
        <begin position="248"/>
        <end position="257"/>
    </location>
</feature>
<dbReference type="PANTHER" id="PTHR44329">
    <property type="entry name" value="SERINE/THREONINE-PROTEIN KINASE TNNI3K-RELATED"/>
    <property type="match status" value="1"/>
</dbReference>
<evidence type="ECO:0000259" key="2">
    <source>
        <dbReference type="PROSITE" id="PS50011"/>
    </source>
</evidence>
<dbReference type="InParanoid" id="A0A0H2RQH5"/>
<dbReference type="InterPro" id="IPR000719">
    <property type="entry name" value="Prot_kinase_dom"/>
</dbReference>
<feature type="compositionally biased region" description="Basic and acidic residues" evidence="1">
    <location>
        <begin position="543"/>
        <end position="572"/>
    </location>
</feature>
<dbReference type="InterPro" id="IPR008271">
    <property type="entry name" value="Ser/Thr_kinase_AS"/>
</dbReference>
<feature type="region of interest" description="Disordered" evidence="1">
    <location>
        <begin position="194"/>
        <end position="658"/>
    </location>
</feature>
<organism evidence="3 4">
    <name type="scientific">Schizopora paradoxa</name>
    <dbReference type="NCBI Taxonomy" id="27342"/>
    <lineage>
        <taxon>Eukaryota</taxon>
        <taxon>Fungi</taxon>
        <taxon>Dikarya</taxon>
        <taxon>Basidiomycota</taxon>
        <taxon>Agaricomycotina</taxon>
        <taxon>Agaricomycetes</taxon>
        <taxon>Hymenochaetales</taxon>
        <taxon>Schizoporaceae</taxon>
        <taxon>Schizopora</taxon>
    </lineage>
</organism>
<dbReference type="InterPro" id="IPR001245">
    <property type="entry name" value="Ser-Thr/Tyr_kinase_cat_dom"/>
</dbReference>
<protein>
    <recommendedName>
        <fullName evidence="2">Protein kinase domain-containing protein</fullName>
    </recommendedName>
</protein>
<evidence type="ECO:0000256" key="1">
    <source>
        <dbReference type="SAM" id="MobiDB-lite"/>
    </source>
</evidence>